<keyword evidence="4" id="KW-0804">Transcription</keyword>
<dbReference type="GO" id="GO:0046983">
    <property type="term" value="F:protein dimerization activity"/>
    <property type="evidence" value="ECO:0007669"/>
    <property type="project" value="InterPro"/>
</dbReference>
<reference evidence="6" key="1">
    <citation type="submission" date="2021-03" db="EMBL/GenBank/DDBJ databases">
        <authorList>
            <person name="Li Z."/>
            <person name="Yang C."/>
        </authorList>
    </citation>
    <scope>NUCLEOTIDE SEQUENCE</scope>
    <source>
        <strain evidence="6">Dzin_1.0</strain>
        <tissue evidence="6">Leaf</tissue>
    </source>
</reference>
<evidence type="ECO:0000256" key="3">
    <source>
        <dbReference type="ARBA" id="ARBA00023015"/>
    </source>
</evidence>
<keyword evidence="7" id="KW-1185">Reference proteome</keyword>
<reference evidence="6" key="2">
    <citation type="journal article" date="2022" name="Hortic Res">
        <title>The genome of Dioscorea zingiberensis sheds light on the biosynthesis, origin and evolution of the medicinally important diosgenin saponins.</title>
        <authorList>
            <person name="Li Y."/>
            <person name="Tan C."/>
            <person name="Li Z."/>
            <person name="Guo J."/>
            <person name="Li S."/>
            <person name="Chen X."/>
            <person name="Wang C."/>
            <person name="Dai X."/>
            <person name="Yang H."/>
            <person name="Song W."/>
            <person name="Hou L."/>
            <person name="Xu J."/>
            <person name="Tong Z."/>
            <person name="Xu A."/>
            <person name="Yuan X."/>
            <person name="Wang W."/>
            <person name="Yang Q."/>
            <person name="Chen L."/>
            <person name="Sun Z."/>
            <person name="Wang K."/>
            <person name="Pan B."/>
            <person name="Chen J."/>
            <person name="Bao Y."/>
            <person name="Liu F."/>
            <person name="Qi X."/>
            <person name="Gang D.R."/>
            <person name="Wen J."/>
            <person name="Li J."/>
        </authorList>
    </citation>
    <scope>NUCLEOTIDE SEQUENCE</scope>
    <source>
        <strain evidence="6">Dzin_1.0</strain>
    </source>
</reference>
<dbReference type="AlphaFoldDB" id="A0A9D5H982"/>
<evidence type="ECO:0000256" key="5">
    <source>
        <dbReference type="ARBA" id="ARBA00023242"/>
    </source>
</evidence>
<dbReference type="InterPro" id="IPR036638">
    <property type="entry name" value="HLH_DNA-bd_sf"/>
</dbReference>
<comment type="subcellular location">
    <subcellularLocation>
        <location evidence="1">Nucleus</location>
    </subcellularLocation>
</comment>
<sequence length="234" mass="26579">MVFDLDILDSLGSEQINEILNSWGTFYACTDALIKGNDDLSTGSKLTPLVALLCKYGLLSLVEDLFLQALEFFDMSRYDAIKALEIYNSISVSSFTIIFVPMEGYSEGTEPSKDPMLEEWMVRAKICDTLHDSVRIALIGKYTGLSDSYLSVLKITIFFFSKSMRREKISQRVKFLQDLVPRHNKVTRKMVMLDEIINYVQSLQRQVKFLSMKLAALNPGLDFNIEGLLAKDLL</sequence>
<comment type="caution">
    <text evidence="6">The sequence shown here is derived from an EMBL/GenBank/DDBJ whole genome shotgun (WGS) entry which is preliminary data.</text>
</comment>
<dbReference type="PANTHER" id="PTHR12565">
    <property type="entry name" value="STEROL REGULATORY ELEMENT-BINDING PROTEIN"/>
    <property type="match status" value="1"/>
</dbReference>
<keyword evidence="5" id="KW-0539">Nucleus</keyword>
<dbReference type="InterPro" id="IPR024097">
    <property type="entry name" value="bHLH_ZIP_TF"/>
</dbReference>
<proteinExistence type="inferred from homology"/>
<evidence type="ECO:0008006" key="8">
    <source>
        <dbReference type="Google" id="ProtNLM"/>
    </source>
</evidence>
<dbReference type="GO" id="GO:0005634">
    <property type="term" value="C:nucleus"/>
    <property type="evidence" value="ECO:0007669"/>
    <property type="project" value="UniProtKB-SubCell"/>
</dbReference>
<name>A0A9D5H982_9LILI</name>
<dbReference type="SUPFAM" id="SSF47459">
    <property type="entry name" value="HLH, helix-loop-helix DNA-binding domain"/>
    <property type="match status" value="1"/>
</dbReference>
<evidence type="ECO:0000256" key="2">
    <source>
        <dbReference type="ARBA" id="ARBA00005510"/>
    </source>
</evidence>
<accession>A0A9D5H982</accession>
<comment type="similarity">
    <text evidence="2">Belongs to the bHLH protein family.</text>
</comment>
<evidence type="ECO:0000313" key="6">
    <source>
        <dbReference type="EMBL" id="KAJ0967877.1"/>
    </source>
</evidence>
<evidence type="ECO:0000256" key="4">
    <source>
        <dbReference type="ARBA" id="ARBA00023163"/>
    </source>
</evidence>
<dbReference type="PANTHER" id="PTHR12565:SF184">
    <property type="entry name" value="BHLH TRANSCRIPTION FACTOR"/>
    <property type="match status" value="1"/>
</dbReference>
<gene>
    <name evidence="6" type="ORF">J5N97_024794</name>
</gene>
<evidence type="ECO:0000313" key="7">
    <source>
        <dbReference type="Proteomes" id="UP001085076"/>
    </source>
</evidence>
<dbReference type="OrthoDB" id="1714422at2759"/>
<dbReference type="GO" id="GO:0003700">
    <property type="term" value="F:DNA-binding transcription factor activity"/>
    <property type="evidence" value="ECO:0007669"/>
    <property type="project" value="TreeGrafter"/>
</dbReference>
<dbReference type="EMBL" id="JAGGNH010000007">
    <property type="protein sequence ID" value="KAJ0967877.1"/>
    <property type="molecule type" value="Genomic_DNA"/>
</dbReference>
<dbReference type="Proteomes" id="UP001085076">
    <property type="component" value="Miscellaneous, Linkage group lg07"/>
</dbReference>
<protein>
    <recommendedName>
        <fullName evidence="8">BHLH domain-containing protein</fullName>
    </recommendedName>
</protein>
<keyword evidence="3" id="KW-0805">Transcription regulation</keyword>
<organism evidence="6 7">
    <name type="scientific">Dioscorea zingiberensis</name>
    <dbReference type="NCBI Taxonomy" id="325984"/>
    <lineage>
        <taxon>Eukaryota</taxon>
        <taxon>Viridiplantae</taxon>
        <taxon>Streptophyta</taxon>
        <taxon>Embryophyta</taxon>
        <taxon>Tracheophyta</taxon>
        <taxon>Spermatophyta</taxon>
        <taxon>Magnoliopsida</taxon>
        <taxon>Liliopsida</taxon>
        <taxon>Dioscoreales</taxon>
        <taxon>Dioscoreaceae</taxon>
        <taxon>Dioscorea</taxon>
    </lineage>
</organism>
<dbReference type="Gene3D" id="4.10.280.10">
    <property type="entry name" value="Helix-loop-helix DNA-binding domain"/>
    <property type="match status" value="1"/>
</dbReference>
<evidence type="ECO:0000256" key="1">
    <source>
        <dbReference type="ARBA" id="ARBA00004123"/>
    </source>
</evidence>